<name>A0A423P4A9_PSEFL</name>
<dbReference type="Proteomes" id="UP000283619">
    <property type="component" value="Unassembled WGS sequence"/>
</dbReference>
<accession>A0A423P4A9</accession>
<comment type="caution">
    <text evidence="1">The sequence shown here is derived from an EMBL/GenBank/DDBJ whole genome shotgun (WGS) entry which is preliminary data.</text>
</comment>
<evidence type="ECO:0000313" key="2">
    <source>
        <dbReference type="Proteomes" id="UP000283619"/>
    </source>
</evidence>
<organism evidence="1 2">
    <name type="scientific">Pseudomonas fluorescens</name>
    <dbReference type="NCBI Taxonomy" id="294"/>
    <lineage>
        <taxon>Bacteria</taxon>
        <taxon>Pseudomonadati</taxon>
        <taxon>Pseudomonadota</taxon>
        <taxon>Gammaproteobacteria</taxon>
        <taxon>Pseudomonadales</taxon>
        <taxon>Pseudomonadaceae</taxon>
        <taxon>Pseudomonas</taxon>
    </lineage>
</organism>
<evidence type="ECO:0000313" key="1">
    <source>
        <dbReference type="EMBL" id="ROO08075.1"/>
    </source>
</evidence>
<proteinExistence type="predicted"/>
<protein>
    <submittedName>
        <fullName evidence="1">Uncharacterized protein</fullName>
    </submittedName>
</protein>
<sequence length="268" mass="30535">MRMKQELLTAEELSAMSARIGANADQWLTDNAPVFSINNERKPKANRGPKPGVLVNPFYRFIGCTTEAGRYPDFALDVIEGIARLDQHHRDEGVGGKSMPLSVRNIALILESLPVITNESVEDFLQLKESHARRYFKAVSMIVPRMMECRPSSLIDEMNGNEFASVEVDTGIQWDDMGDMCKPSAEDLAKLHYDLRTLTEYSTFEECEMYHQQPSANDATFEMQRTQHPKRQEVMSMLEQGLSRSEIERLTGVPRKTVRRWHNEPIAA</sequence>
<dbReference type="AlphaFoldDB" id="A0A423P4A9"/>
<gene>
    <name evidence="1" type="ORF">BK673_16170</name>
</gene>
<reference evidence="1 2" key="1">
    <citation type="submission" date="2016-10" db="EMBL/GenBank/DDBJ databases">
        <title>Comparative genome analysis of multiple Pseudomonas spp. focuses on biocontrol and plant growth promoting traits.</title>
        <authorList>
            <person name="Tao X.-Y."/>
            <person name="Taylor C.G."/>
        </authorList>
    </citation>
    <scope>NUCLEOTIDE SEQUENCE [LARGE SCALE GENOMIC DNA]</scope>
    <source>
        <strain evidence="1 2">36G2</strain>
    </source>
</reference>
<dbReference type="EMBL" id="MOBZ01000013">
    <property type="protein sequence ID" value="ROO08075.1"/>
    <property type="molecule type" value="Genomic_DNA"/>
</dbReference>